<evidence type="ECO:0000259" key="6">
    <source>
        <dbReference type="Pfam" id="PF23347"/>
    </source>
</evidence>
<dbReference type="STRING" id="1353009.A0A1Y2IMB9"/>
<feature type="domain" description="Nucleoporin nup120-like HEAT repeat" evidence="5">
    <location>
        <begin position="814"/>
        <end position="978"/>
    </location>
</feature>
<evidence type="ECO:0000313" key="8">
    <source>
        <dbReference type="Proteomes" id="UP000193067"/>
    </source>
</evidence>
<dbReference type="InterPro" id="IPR056536">
    <property type="entry name" value="TPR_NUP160_C"/>
</dbReference>
<gene>
    <name evidence="7" type="ORF">PYCCODRAFT_1478242</name>
</gene>
<protein>
    <recommendedName>
        <fullName evidence="9">Nucleoporin Nup120/160-domain-containing protein</fullName>
    </recommendedName>
</protein>
<dbReference type="PANTHER" id="PTHR21286">
    <property type="entry name" value="NUCLEAR PORE COMPLEX PROTEIN NUP160"/>
    <property type="match status" value="1"/>
</dbReference>
<proteinExistence type="predicted"/>
<evidence type="ECO:0000259" key="4">
    <source>
        <dbReference type="Pfam" id="PF11715"/>
    </source>
</evidence>
<name>A0A1Y2IMB9_TRAC3</name>
<dbReference type="InterPro" id="IPR011047">
    <property type="entry name" value="Quinoprotein_ADH-like_sf"/>
</dbReference>
<evidence type="ECO:0000256" key="1">
    <source>
        <dbReference type="ARBA" id="ARBA00004123"/>
    </source>
</evidence>
<dbReference type="GO" id="GO:0017056">
    <property type="term" value="F:structural constituent of nuclear pore"/>
    <property type="evidence" value="ECO:0007669"/>
    <property type="project" value="TreeGrafter"/>
</dbReference>
<keyword evidence="2" id="KW-0813">Transport</keyword>
<evidence type="ECO:0008006" key="9">
    <source>
        <dbReference type="Google" id="ProtNLM"/>
    </source>
</evidence>
<dbReference type="InterPro" id="IPR059141">
    <property type="entry name" value="Beta-prop_Nup120_160"/>
</dbReference>
<accession>A0A1Y2IMB9</accession>
<dbReference type="InterPro" id="IPR056548">
    <property type="entry name" value="HEAT_Nup120"/>
</dbReference>
<dbReference type="PANTHER" id="PTHR21286:SF0">
    <property type="entry name" value="NUCLEAR PORE COMPLEX PROTEIN NUP160"/>
    <property type="match status" value="1"/>
</dbReference>
<dbReference type="InterPro" id="IPR021717">
    <property type="entry name" value="Nucleoporin_Nup160"/>
</dbReference>
<organism evidence="7 8">
    <name type="scientific">Trametes coccinea (strain BRFM310)</name>
    <name type="common">Pycnoporus coccineus</name>
    <dbReference type="NCBI Taxonomy" id="1353009"/>
    <lineage>
        <taxon>Eukaryota</taxon>
        <taxon>Fungi</taxon>
        <taxon>Dikarya</taxon>
        <taxon>Basidiomycota</taxon>
        <taxon>Agaricomycotina</taxon>
        <taxon>Agaricomycetes</taxon>
        <taxon>Polyporales</taxon>
        <taxon>Polyporaceae</taxon>
        <taxon>Trametes</taxon>
    </lineage>
</organism>
<evidence type="ECO:0000313" key="7">
    <source>
        <dbReference type="EMBL" id="OSD01813.1"/>
    </source>
</evidence>
<keyword evidence="3" id="KW-0539">Nucleus</keyword>
<evidence type="ECO:0000256" key="2">
    <source>
        <dbReference type="ARBA" id="ARBA00022448"/>
    </source>
</evidence>
<dbReference type="Pfam" id="PF23300">
    <property type="entry name" value="HEAT_Nup120"/>
    <property type="match status" value="1"/>
</dbReference>
<dbReference type="GO" id="GO:0005643">
    <property type="term" value="C:nuclear pore"/>
    <property type="evidence" value="ECO:0007669"/>
    <property type="project" value="UniProtKB-ARBA"/>
</dbReference>
<keyword evidence="8" id="KW-1185">Reference proteome</keyword>
<evidence type="ECO:0000259" key="5">
    <source>
        <dbReference type="Pfam" id="PF23300"/>
    </source>
</evidence>
<dbReference type="Pfam" id="PF11715">
    <property type="entry name" value="Beta-prop_Nup120_160"/>
    <property type="match status" value="1"/>
</dbReference>
<reference evidence="7 8" key="1">
    <citation type="journal article" date="2015" name="Biotechnol. Biofuels">
        <title>Enhanced degradation of softwood versus hardwood by the white-rot fungus Pycnoporus coccineus.</title>
        <authorList>
            <person name="Couturier M."/>
            <person name="Navarro D."/>
            <person name="Chevret D."/>
            <person name="Henrissat B."/>
            <person name="Piumi F."/>
            <person name="Ruiz-Duenas F.J."/>
            <person name="Martinez A.T."/>
            <person name="Grigoriev I.V."/>
            <person name="Riley R."/>
            <person name="Lipzen A."/>
            <person name="Berrin J.G."/>
            <person name="Master E.R."/>
            <person name="Rosso M.N."/>
        </authorList>
    </citation>
    <scope>NUCLEOTIDE SEQUENCE [LARGE SCALE GENOMIC DNA]</scope>
    <source>
        <strain evidence="7 8">BRFM310</strain>
    </source>
</reference>
<feature type="domain" description="NUP160 C-terminal TPR" evidence="6">
    <location>
        <begin position="1120"/>
        <end position="1270"/>
    </location>
</feature>
<comment type="subcellular location">
    <subcellularLocation>
        <location evidence="1">Nucleus</location>
    </subcellularLocation>
</comment>
<dbReference type="Pfam" id="PF23347">
    <property type="entry name" value="TPR_Nup160_C"/>
    <property type="match status" value="1"/>
</dbReference>
<dbReference type="Proteomes" id="UP000193067">
    <property type="component" value="Unassembled WGS sequence"/>
</dbReference>
<dbReference type="SUPFAM" id="SSF50998">
    <property type="entry name" value="Quinoprotein alcohol dehydrogenase-like"/>
    <property type="match status" value="1"/>
</dbReference>
<dbReference type="EMBL" id="KZ084109">
    <property type="protein sequence ID" value="OSD01813.1"/>
    <property type="molecule type" value="Genomic_DNA"/>
</dbReference>
<dbReference type="OrthoDB" id="67716at2759"/>
<sequence length="1390" mass="155527">MEPSVLVASHVSALFPTSQPIAVYSTQKDILNLSRRNEASHPPEHASYASLFHTPLTGTILLRVTNGGFMLELLSLSSDVPPLRFDFPAPILPHPSIMMWESEELHVLLATRFGSLYRIVIPIREGAPLWTPHANRRWYREYVLQAGWVEGLVQVQGTHCVVISLPGGSLLRLEADALGSDTQDDVWRESRSDARSFLHSIASLLHSGPPGGSDIISISTHPQPTDIGNVWTLSRDRHLRMWTARGGCVAEYALSSTAPGRSVAARTSSPSPANPSVLLPPEPQRLLCVFTPSHTDDPHVLAFIPTEGSLTSGGYFQLFVVNGDTLKTLTVFEASETSVHCHLQDFTVLDDILYTLWDKQGQSMVEVRGLAWDASEEETTGGWSSAMYAQEAELTPAYLDELLLSPGSTADKFFEAIMRPGIFSPLTLQTAINQYTDACRSLPPPHPPQLLVSYATVGEQIASVVGCTVQRTKDPKTGAPLDENYWNALKRDWEGFIARCREIERNGRWPLAIGRGNPEDGVLVIERERIASLAGEDLPLRLHRQLSSSETMDAQFALLEVLWTMRTRLGPRLLLTLEGGLIDVVQQEIAFPYADIIQDQARLSGFRDEIDEGLESWIAGRLQGIGRIQEAARFVLDIIGGFDKEVKREEEDAELLSRPISPDWLKALSASYASTSVHARYDISLALVTLLFFLADELHQWDQGLLAEIFVVYRGIAMLRYVARQPAGDSATPSAQAQLGVSGGDDEVVAKLRNMHVSSSRGAKFHPSHSLFHRLVNLYGHSPGLPISAHRFLDATGLLQSLSPAHATRLEVLFCERLRLLGYREVAREVLAWLPRTPAVTYVLARLWLDEGRYDDAASALETLAGSFGPHSALSLDDQEALSVVLPGEKSFSTQFDFYLHVADLFKAALATYHDVFFTQLALSVAPPGIDTMALWHSVIKGLTDLGQYEDAYTALVSAPYERLKRECTSQLLYRMCEENAVDRLMTLNFAGLADEVEDALAFKARNADPRIRPFYSRILYTWYVSRSDYRNAALTMYQRARKLASLMGDPATFFELAELQLEAYVVAMNSLSLVDSKNQWVTLPITVETGHEPRKRRKLTKHIPESKYATGRRDAEMVELKDMQYEYALLSARVEVVRRDPTLLSAGDLALPPPSLVLRLAQWNRFNTAMTTARSLDVDMSDLFSHLTNRCLRLSRNPDAVMSEDTSDWLLTDKVSSWPGTPAEKGWRYLRQSLERHDGPQTDYRYSKVVLETIMAFDRTSPPPPWLIHTLEASRFTRYSGRCRLKMSFWAQQEHHPEYLIRTCLRFEVLESALDHTLSMMRRSDARLTDELSKTASATWLPYTLIDQVLVAADSQQDLSPRGRSLLGDLRTEIANRMKRVQKFSQAAA</sequence>
<feature type="domain" description="Nucleoporin Nup120/160 beta-propeller" evidence="4">
    <location>
        <begin position="59"/>
        <end position="532"/>
    </location>
</feature>
<evidence type="ECO:0000256" key="3">
    <source>
        <dbReference type="ARBA" id="ARBA00023242"/>
    </source>
</evidence>